<organism evidence="9 10">
    <name type="scientific">Candidatus Scatomorpha pullistercoris</name>
    <dbReference type="NCBI Taxonomy" id="2840929"/>
    <lineage>
        <taxon>Bacteria</taxon>
        <taxon>Bacillati</taxon>
        <taxon>Bacillota</taxon>
        <taxon>Clostridia</taxon>
        <taxon>Eubacteriales</taxon>
        <taxon>Candidatus Scatomorpha</taxon>
    </lineage>
</organism>
<evidence type="ECO:0000256" key="5">
    <source>
        <dbReference type="ARBA" id="ARBA00022801"/>
    </source>
</evidence>
<dbReference type="PROSITE" id="PS00630">
    <property type="entry name" value="IMP_2"/>
    <property type="match status" value="1"/>
</dbReference>
<dbReference type="PROSITE" id="PS00629">
    <property type="entry name" value="IMP_1"/>
    <property type="match status" value="1"/>
</dbReference>
<feature type="binding site" evidence="7">
    <location>
        <position position="68"/>
    </location>
    <ligand>
        <name>Mg(2+)</name>
        <dbReference type="ChEBI" id="CHEBI:18420"/>
        <label>1</label>
        <note>catalytic</note>
    </ligand>
</feature>
<keyword evidence="4 7" id="KW-0479">Metal-binding</keyword>
<dbReference type="Proteomes" id="UP000886876">
    <property type="component" value="Unassembled WGS sequence"/>
</dbReference>
<evidence type="ECO:0000256" key="7">
    <source>
        <dbReference type="PIRSR" id="PIRSR600760-2"/>
    </source>
</evidence>
<dbReference type="GO" id="GO:0007165">
    <property type="term" value="P:signal transduction"/>
    <property type="evidence" value="ECO:0007669"/>
    <property type="project" value="TreeGrafter"/>
</dbReference>
<dbReference type="GO" id="GO:0046872">
    <property type="term" value="F:metal ion binding"/>
    <property type="evidence" value="ECO:0007669"/>
    <property type="project" value="UniProtKB-KW"/>
</dbReference>
<dbReference type="InterPro" id="IPR033942">
    <property type="entry name" value="IMPase"/>
</dbReference>
<keyword evidence="5 8" id="KW-0378">Hydrolase</keyword>
<comment type="catalytic activity">
    <reaction evidence="1 8">
        <text>a myo-inositol phosphate + H2O = myo-inositol + phosphate</text>
        <dbReference type="Rhea" id="RHEA:24056"/>
        <dbReference type="ChEBI" id="CHEBI:15377"/>
        <dbReference type="ChEBI" id="CHEBI:17268"/>
        <dbReference type="ChEBI" id="CHEBI:43474"/>
        <dbReference type="ChEBI" id="CHEBI:84139"/>
        <dbReference type="EC" id="3.1.3.25"/>
    </reaction>
</comment>
<dbReference type="PANTHER" id="PTHR20854:SF4">
    <property type="entry name" value="INOSITOL-1-MONOPHOSPHATASE-RELATED"/>
    <property type="match status" value="1"/>
</dbReference>
<dbReference type="AlphaFoldDB" id="A0A9D1G3E5"/>
<reference evidence="9" key="2">
    <citation type="journal article" date="2021" name="PeerJ">
        <title>Extensive microbial diversity within the chicken gut microbiome revealed by metagenomics and culture.</title>
        <authorList>
            <person name="Gilroy R."/>
            <person name="Ravi A."/>
            <person name="Getino M."/>
            <person name="Pursley I."/>
            <person name="Horton D.L."/>
            <person name="Alikhan N.F."/>
            <person name="Baker D."/>
            <person name="Gharbi K."/>
            <person name="Hall N."/>
            <person name="Watson M."/>
            <person name="Adriaenssens E.M."/>
            <person name="Foster-Nyarko E."/>
            <person name="Jarju S."/>
            <person name="Secka A."/>
            <person name="Antonio M."/>
            <person name="Oren A."/>
            <person name="Chaudhuri R.R."/>
            <person name="La Ragione R."/>
            <person name="Hildebrand F."/>
            <person name="Pallen M.J."/>
        </authorList>
    </citation>
    <scope>NUCLEOTIDE SEQUENCE</scope>
    <source>
        <strain evidence="9">ChiHecec3B27-6122</strain>
    </source>
</reference>
<protein>
    <recommendedName>
        <fullName evidence="8">Inositol-1-monophosphatase</fullName>
        <ecNumber evidence="8">3.1.3.25</ecNumber>
    </recommendedName>
</protein>
<dbReference type="GO" id="GO:0006020">
    <property type="term" value="P:inositol metabolic process"/>
    <property type="evidence" value="ECO:0007669"/>
    <property type="project" value="TreeGrafter"/>
</dbReference>
<reference evidence="9" key="1">
    <citation type="submission" date="2020-10" db="EMBL/GenBank/DDBJ databases">
        <authorList>
            <person name="Gilroy R."/>
        </authorList>
    </citation>
    <scope>NUCLEOTIDE SEQUENCE</scope>
    <source>
        <strain evidence="9">ChiHecec3B27-6122</strain>
    </source>
</reference>
<name>A0A9D1G3E5_9FIRM</name>
<dbReference type="GO" id="GO:0008934">
    <property type="term" value="F:inositol monophosphate 1-phosphatase activity"/>
    <property type="evidence" value="ECO:0007669"/>
    <property type="project" value="InterPro"/>
</dbReference>
<feature type="binding site" evidence="7">
    <location>
        <position position="85"/>
    </location>
    <ligand>
        <name>Mg(2+)</name>
        <dbReference type="ChEBI" id="CHEBI:18420"/>
        <label>1</label>
        <note>catalytic</note>
    </ligand>
</feature>
<gene>
    <name evidence="9" type="ORF">IAD42_01205</name>
</gene>
<evidence type="ECO:0000313" key="10">
    <source>
        <dbReference type="Proteomes" id="UP000886876"/>
    </source>
</evidence>
<dbReference type="SUPFAM" id="SSF56655">
    <property type="entry name" value="Carbohydrate phosphatase"/>
    <property type="match status" value="1"/>
</dbReference>
<dbReference type="InterPro" id="IPR000760">
    <property type="entry name" value="Inositol_monophosphatase-like"/>
</dbReference>
<dbReference type="Gene3D" id="3.40.190.80">
    <property type="match status" value="1"/>
</dbReference>
<proteinExistence type="inferred from homology"/>
<dbReference type="EMBL" id="DVJS01000027">
    <property type="protein sequence ID" value="HIS96573.1"/>
    <property type="molecule type" value="Genomic_DNA"/>
</dbReference>
<evidence type="ECO:0000256" key="2">
    <source>
        <dbReference type="ARBA" id="ARBA00001946"/>
    </source>
</evidence>
<evidence type="ECO:0000256" key="8">
    <source>
        <dbReference type="RuleBase" id="RU364068"/>
    </source>
</evidence>
<feature type="binding site" evidence="7">
    <location>
        <position position="213"/>
    </location>
    <ligand>
        <name>Mg(2+)</name>
        <dbReference type="ChEBI" id="CHEBI:18420"/>
        <label>1</label>
        <note>catalytic</note>
    </ligand>
</feature>
<comment type="similarity">
    <text evidence="3 8">Belongs to the inositol monophosphatase superfamily.</text>
</comment>
<dbReference type="EC" id="3.1.3.25" evidence="8"/>
<accession>A0A9D1G3E5</accession>
<evidence type="ECO:0000256" key="3">
    <source>
        <dbReference type="ARBA" id="ARBA00009759"/>
    </source>
</evidence>
<dbReference type="InterPro" id="IPR020583">
    <property type="entry name" value="Inositol_monoP_metal-BS"/>
</dbReference>
<evidence type="ECO:0000256" key="4">
    <source>
        <dbReference type="ARBA" id="ARBA00022723"/>
    </source>
</evidence>
<dbReference type="InterPro" id="IPR020550">
    <property type="entry name" value="Inositol_monophosphatase_CS"/>
</dbReference>
<evidence type="ECO:0000256" key="1">
    <source>
        <dbReference type="ARBA" id="ARBA00001033"/>
    </source>
</evidence>
<dbReference type="PANTHER" id="PTHR20854">
    <property type="entry name" value="INOSITOL MONOPHOSPHATASE"/>
    <property type="match status" value="1"/>
</dbReference>
<dbReference type="CDD" id="cd01639">
    <property type="entry name" value="IMPase"/>
    <property type="match status" value="1"/>
</dbReference>
<feature type="binding site" evidence="7">
    <location>
        <position position="88"/>
    </location>
    <ligand>
        <name>Mg(2+)</name>
        <dbReference type="ChEBI" id="CHEBI:18420"/>
        <label>1</label>
        <note>catalytic</note>
    </ligand>
</feature>
<keyword evidence="6 7" id="KW-0460">Magnesium</keyword>
<evidence type="ECO:0000313" key="9">
    <source>
        <dbReference type="EMBL" id="HIS96573.1"/>
    </source>
</evidence>
<evidence type="ECO:0000256" key="6">
    <source>
        <dbReference type="ARBA" id="ARBA00022842"/>
    </source>
</evidence>
<dbReference type="Gene3D" id="3.30.540.10">
    <property type="entry name" value="Fructose-1,6-Bisphosphatase, subunit A, domain 1"/>
    <property type="match status" value="1"/>
</dbReference>
<sequence length="262" mass="28929">MGLDLDALLGETVIAVREAGLLFGDRQRAAHIKRKQARDFVTEVDTGIQELLRRRLSEILPEAKFMGEEQDNSALDTTGLVWILDPVDGTTNFIHRLRHSAISLALVENGSPVMGIIFNPDTDELYTAIVGQGAKLNGREIHVSHAEELIECLIDVGTNPAIRDQAGRNFEVMRAVYDRCVDIRRMGAASLDFCSVADGRTDAYTECRLNPWDYAAGLIIAREAGAVVTDLRGGEPDMFRPSDVIVANPTVHRQLLELLHNI</sequence>
<dbReference type="GO" id="GO:0046854">
    <property type="term" value="P:phosphatidylinositol phosphate biosynthetic process"/>
    <property type="evidence" value="ECO:0007669"/>
    <property type="project" value="InterPro"/>
</dbReference>
<dbReference type="PRINTS" id="PR00377">
    <property type="entry name" value="IMPHPHTASES"/>
</dbReference>
<comment type="cofactor">
    <cofactor evidence="2 7 8">
        <name>Mg(2+)</name>
        <dbReference type="ChEBI" id="CHEBI:18420"/>
    </cofactor>
</comment>
<comment type="caution">
    <text evidence="9">The sequence shown here is derived from an EMBL/GenBank/DDBJ whole genome shotgun (WGS) entry which is preliminary data.</text>
</comment>
<dbReference type="Pfam" id="PF00459">
    <property type="entry name" value="Inositol_P"/>
    <property type="match status" value="1"/>
</dbReference>